<feature type="domain" description="B5" evidence="14">
    <location>
        <begin position="291"/>
        <end position="370"/>
    </location>
</feature>
<keyword evidence="8" id="KW-0547">Nucleotide-binding</keyword>
<keyword evidence="12" id="KW-0030">Aminoacyl-tRNA synthetase</keyword>
<keyword evidence="7" id="KW-0479">Metal-binding</keyword>
<dbReference type="GeneID" id="24426050"/>
<dbReference type="SMART" id="SM00873">
    <property type="entry name" value="B3_4"/>
    <property type="match status" value="1"/>
</dbReference>
<comment type="subcellular location">
    <subcellularLocation>
        <location evidence="2">Cytoplasm</location>
    </subcellularLocation>
</comment>
<dbReference type="InterPro" id="IPR045060">
    <property type="entry name" value="Phe-tRNA-ligase_IIc_bsu"/>
</dbReference>
<evidence type="ECO:0000313" key="16">
    <source>
        <dbReference type="Proteomes" id="UP000002899"/>
    </source>
</evidence>
<dbReference type="FunFam" id="3.50.40.10:FF:000002">
    <property type="entry name" value="phenylalanine--tRNA ligase beta subunit"/>
    <property type="match status" value="1"/>
</dbReference>
<dbReference type="InterPro" id="IPR005146">
    <property type="entry name" value="B3/B4_tRNA-bd"/>
</dbReference>
<comment type="similarity">
    <text evidence="3">Belongs to the phenylalanyl-tRNA synthetase beta subunit family. Type 2 subfamily.</text>
</comment>
<keyword evidence="10" id="KW-0460">Magnesium</keyword>
<reference evidence="15 16" key="3">
    <citation type="journal article" date="2016" name="Sci. Rep.">
        <title>Genome-wide diversity and gene expression profiling of Babesia microti isolates identify polymorphic genes that mediate host-pathogen interactions.</title>
        <authorList>
            <person name="Silva J.C."/>
            <person name="Cornillot E."/>
            <person name="McCracken C."/>
            <person name="Usmani-Brown S."/>
            <person name="Dwivedi A."/>
            <person name="Ifeonu O.O."/>
            <person name="Crabtree J."/>
            <person name="Gotia H.T."/>
            <person name="Virji A.Z."/>
            <person name="Reynes C."/>
            <person name="Colinge J."/>
            <person name="Kumar V."/>
            <person name="Lawres L."/>
            <person name="Pazzi J.E."/>
            <person name="Pablo J.V."/>
            <person name="Hung C."/>
            <person name="Brancato J."/>
            <person name="Kumari P."/>
            <person name="Orvis J."/>
            <person name="Tretina K."/>
            <person name="Chibucos M."/>
            <person name="Ott S."/>
            <person name="Sadzewicz L."/>
            <person name="Sengamalay N."/>
            <person name="Shetty A.C."/>
            <person name="Su Q."/>
            <person name="Tallon L."/>
            <person name="Fraser C.M."/>
            <person name="Frutos R."/>
            <person name="Molina D.M."/>
            <person name="Krause P.J."/>
            <person name="Ben Mamoun C."/>
        </authorList>
    </citation>
    <scope>NUCLEOTIDE SEQUENCE [LARGE SCALE GENOMIC DNA]</scope>
    <source>
        <strain evidence="15 16">RI</strain>
    </source>
</reference>
<dbReference type="EC" id="6.1.1.20" evidence="4"/>
<evidence type="ECO:0000256" key="6">
    <source>
        <dbReference type="ARBA" id="ARBA00022598"/>
    </source>
</evidence>
<keyword evidence="5" id="KW-0963">Cytoplasm</keyword>
<evidence type="ECO:0000256" key="13">
    <source>
        <dbReference type="ARBA" id="ARBA00033189"/>
    </source>
</evidence>
<name>A0A1N6LXW6_BABMR</name>
<dbReference type="Pfam" id="PF03484">
    <property type="entry name" value="B5"/>
    <property type="match status" value="1"/>
</dbReference>
<keyword evidence="6 15" id="KW-0436">Ligase</keyword>
<gene>
    <name evidence="15" type="ORF">BmR1_04g07015</name>
</gene>
<proteinExistence type="inferred from homology"/>
<dbReference type="Proteomes" id="UP000002899">
    <property type="component" value="Chromosome IV"/>
</dbReference>
<evidence type="ECO:0000256" key="12">
    <source>
        <dbReference type="ARBA" id="ARBA00023146"/>
    </source>
</evidence>
<dbReference type="Gene3D" id="3.50.40.10">
    <property type="entry name" value="Phenylalanyl-trna Synthetase, Chain B, domain 3"/>
    <property type="match status" value="1"/>
</dbReference>
<dbReference type="InterPro" id="IPR005147">
    <property type="entry name" value="tRNA_synthase_B5-dom"/>
</dbReference>
<keyword evidence="16" id="KW-1185">Reference proteome</keyword>
<dbReference type="GO" id="GO:0005524">
    <property type="term" value="F:ATP binding"/>
    <property type="evidence" value="ECO:0007669"/>
    <property type="project" value="UniProtKB-KW"/>
</dbReference>
<evidence type="ECO:0000256" key="1">
    <source>
        <dbReference type="ARBA" id="ARBA00001946"/>
    </source>
</evidence>
<dbReference type="Pfam" id="PF03483">
    <property type="entry name" value="B3_4"/>
    <property type="match status" value="1"/>
</dbReference>
<dbReference type="RefSeq" id="XP_021337782.1">
    <property type="nucleotide sequence ID" value="XM_021482570.1"/>
</dbReference>
<keyword evidence="9" id="KW-0067">ATP-binding</keyword>
<dbReference type="SUPFAM" id="SSF46955">
    <property type="entry name" value="Putative DNA-binding domain"/>
    <property type="match status" value="2"/>
</dbReference>
<dbReference type="InterPro" id="IPR041616">
    <property type="entry name" value="PheRS_beta_core"/>
</dbReference>
<evidence type="ECO:0000256" key="5">
    <source>
        <dbReference type="ARBA" id="ARBA00022490"/>
    </source>
</evidence>
<evidence type="ECO:0000256" key="11">
    <source>
        <dbReference type="ARBA" id="ARBA00022917"/>
    </source>
</evidence>
<dbReference type="InterPro" id="IPR045864">
    <property type="entry name" value="aa-tRNA-synth_II/BPL/LPL"/>
</dbReference>
<evidence type="ECO:0000313" key="15">
    <source>
        <dbReference type="EMBL" id="SIO73715.1"/>
    </source>
</evidence>
<dbReference type="GO" id="GO:0006432">
    <property type="term" value="P:phenylalanyl-tRNA aminoacylation"/>
    <property type="evidence" value="ECO:0007669"/>
    <property type="project" value="InterPro"/>
</dbReference>
<dbReference type="PANTHER" id="PTHR10947:SF0">
    <property type="entry name" value="PHENYLALANINE--TRNA LIGASE BETA SUBUNIT"/>
    <property type="match status" value="1"/>
</dbReference>
<dbReference type="SMART" id="SM00874">
    <property type="entry name" value="B5"/>
    <property type="match status" value="1"/>
</dbReference>
<evidence type="ECO:0000256" key="3">
    <source>
        <dbReference type="ARBA" id="ARBA00007438"/>
    </source>
</evidence>
<dbReference type="EMBL" id="LN871599">
    <property type="protein sequence ID" value="SIO73715.1"/>
    <property type="molecule type" value="Genomic_DNA"/>
</dbReference>
<accession>A0A1N6LXW6</accession>
<dbReference type="PROSITE" id="PS51483">
    <property type="entry name" value="B5"/>
    <property type="match status" value="1"/>
</dbReference>
<dbReference type="OrthoDB" id="1698572at2759"/>
<evidence type="ECO:0000256" key="8">
    <source>
        <dbReference type="ARBA" id="ARBA00022741"/>
    </source>
</evidence>
<dbReference type="NCBIfam" id="TIGR00471">
    <property type="entry name" value="pheT_arch"/>
    <property type="match status" value="1"/>
</dbReference>
<dbReference type="GO" id="GO:0003723">
    <property type="term" value="F:RNA binding"/>
    <property type="evidence" value="ECO:0007669"/>
    <property type="project" value="InterPro"/>
</dbReference>
<dbReference type="InterPro" id="IPR009061">
    <property type="entry name" value="DNA-bd_dom_put_sf"/>
</dbReference>
<keyword evidence="11" id="KW-0648">Protein biosynthesis</keyword>
<dbReference type="Pfam" id="PF17759">
    <property type="entry name" value="tRNA_synthFbeta"/>
    <property type="match status" value="1"/>
</dbReference>
<dbReference type="PANTHER" id="PTHR10947">
    <property type="entry name" value="PHENYLALANYL-TRNA SYNTHETASE BETA CHAIN AND LEUCINE-RICH REPEAT-CONTAINING PROTEIN 47"/>
    <property type="match status" value="1"/>
</dbReference>
<dbReference type="InterPro" id="IPR040659">
    <property type="entry name" value="PhetRS_B1"/>
</dbReference>
<protein>
    <recommendedName>
        <fullName evidence="4">phenylalanine--tRNA ligase</fullName>
        <ecNumber evidence="4">6.1.1.20</ecNumber>
    </recommendedName>
    <alternativeName>
        <fullName evidence="13">Phenylalanyl-tRNA synthetase beta subunit</fullName>
    </alternativeName>
</protein>
<dbReference type="KEGG" id="bmic:BmR1_04g07015"/>
<dbReference type="GO" id="GO:0004826">
    <property type="term" value="F:phenylalanine-tRNA ligase activity"/>
    <property type="evidence" value="ECO:0007669"/>
    <property type="project" value="UniProtKB-EC"/>
</dbReference>
<dbReference type="InterPro" id="IPR020825">
    <property type="entry name" value="Phe-tRNA_synthase-like_B3/B4"/>
</dbReference>
<dbReference type="AlphaFoldDB" id="A0A1N6LXW6"/>
<dbReference type="SUPFAM" id="SSF55681">
    <property type="entry name" value="Class II aaRS and biotin synthetases"/>
    <property type="match status" value="1"/>
</dbReference>
<sequence>MPTISVTQQHLFTCLKRNYSNEELDKLLFDFGLELDGIESNEEGELVYKIDVPSNRHDFQSAEGLAQALLVFQQKLNTPKFQSISDRDDYYITVEPQNLNVRPYIFGAILKGIKFTPESFASFINFQEKLHHNICRNRSIVAIGTHDLDTIKPPFTYTGKLPNDIEFIPLTETNKSFRADKLLEHYTSHKQLKAYVPLLKNSKYYPIVKDSNDVICSLPPIINSYHSRITLGTQNIFIDVTCVDKQKGKIVLQQLVAAFSIYTNPKYQIHTVQTKISDGKGGYIVPKQCNFADTYMTVSIDYLKMVSGINNLKASDCCKLLNRMMLSATTTSDSDNIILINIPINRSDIHSCCDVAEDLCIAYGYNNICKKKYPSGKSSPQSISKNELRKLMSLCQYKEVMMPILTAQKFEFGISNTSPVTLLNSNVQGIDIARTTLIPGLLKALNSAKRFPLPLRIFEIGDICLKNDASDVGVVNATRLAAAVTDSQTAGFEEIHGVLECAMNAMGFASRYQLDEFKMHNKLVPLSLTKVFDLKETSIPCFLDKRCVKVVKFEDGGEVEIGVMGVVHPNVLKEFDLTTPVSLLEIVL</sequence>
<evidence type="ECO:0000256" key="2">
    <source>
        <dbReference type="ARBA" id="ARBA00004496"/>
    </source>
</evidence>
<dbReference type="VEuPathDB" id="PiroplasmaDB:BmR1_04g07015"/>
<evidence type="ECO:0000256" key="7">
    <source>
        <dbReference type="ARBA" id="ARBA00022723"/>
    </source>
</evidence>
<reference evidence="15 16" key="2">
    <citation type="journal article" date="2013" name="PLoS ONE">
        <title>Whole genome mapping and re-organization of the nuclear and mitochondrial genomes of Babesia microti isolates.</title>
        <authorList>
            <person name="Cornillot E."/>
            <person name="Dassouli A."/>
            <person name="Garg A."/>
            <person name="Pachikara N."/>
            <person name="Randazzo S."/>
            <person name="Depoix D."/>
            <person name="Carcy B."/>
            <person name="Delbecq S."/>
            <person name="Frutos R."/>
            <person name="Silva J.C."/>
            <person name="Sutton R."/>
            <person name="Krause P.J."/>
            <person name="Mamoun C.B."/>
        </authorList>
    </citation>
    <scope>NUCLEOTIDE SEQUENCE [LARGE SCALE GENOMIC DNA]</scope>
    <source>
        <strain evidence="15 16">RI</strain>
    </source>
</reference>
<comment type="cofactor">
    <cofactor evidence="1">
        <name>Mg(2+)</name>
        <dbReference type="ChEBI" id="CHEBI:18420"/>
    </cofactor>
</comment>
<evidence type="ECO:0000256" key="4">
    <source>
        <dbReference type="ARBA" id="ARBA00012814"/>
    </source>
</evidence>
<reference evidence="15 16" key="1">
    <citation type="journal article" date="2012" name="Nucleic Acids Res.">
        <title>Sequencing of the smallest Apicomplexan genome from the human pathogen Babesia microti.</title>
        <authorList>
            <person name="Cornillot E."/>
            <person name="Hadj-Kaddour K."/>
            <person name="Dassouli A."/>
            <person name="Noel B."/>
            <person name="Ranwez V."/>
            <person name="Vacherie B."/>
            <person name="Augagneur Y."/>
            <person name="Bres V."/>
            <person name="Duclos A."/>
            <person name="Randazzo S."/>
            <person name="Carcy B."/>
            <person name="Debierre-Grockiego F."/>
            <person name="Delbecq S."/>
            <person name="Moubri-Menage K."/>
            <person name="Shams-Eldin H."/>
            <person name="Usmani-Brown S."/>
            <person name="Bringaud F."/>
            <person name="Wincker P."/>
            <person name="Vivares C.P."/>
            <person name="Schwarz R.T."/>
            <person name="Schetters T.P."/>
            <person name="Krause P.J."/>
            <person name="Gorenflot A."/>
            <person name="Berry V."/>
            <person name="Barbe V."/>
            <person name="Ben Mamoun C."/>
        </authorList>
    </citation>
    <scope>NUCLEOTIDE SEQUENCE [LARGE SCALE GENOMIC DNA]</scope>
    <source>
        <strain evidence="15 16">RI</strain>
    </source>
</reference>
<dbReference type="InterPro" id="IPR004531">
    <property type="entry name" value="Phe-tRNA-synth_IIc_bsu_arc_euk"/>
</dbReference>
<dbReference type="Gene3D" id="3.30.930.10">
    <property type="entry name" value="Bira Bifunctional Protein, Domain 2"/>
    <property type="match status" value="1"/>
</dbReference>
<dbReference type="Gene3D" id="3.30.56.10">
    <property type="match status" value="2"/>
</dbReference>
<evidence type="ECO:0000256" key="10">
    <source>
        <dbReference type="ARBA" id="ARBA00022842"/>
    </source>
</evidence>
<organism evidence="15 16">
    <name type="scientific">Babesia microti (strain RI)</name>
    <dbReference type="NCBI Taxonomy" id="1133968"/>
    <lineage>
        <taxon>Eukaryota</taxon>
        <taxon>Sar</taxon>
        <taxon>Alveolata</taxon>
        <taxon>Apicomplexa</taxon>
        <taxon>Aconoidasida</taxon>
        <taxon>Piroplasmida</taxon>
        <taxon>Babesiidae</taxon>
        <taxon>Babesia</taxon>
    </lineage>
</organism>
<evidence type="ECO:0000259" key="14">
    <source>
        <dbReference type="PROSITE" id="PS51483"/>
    </source>
</evidence>
<dbReference type="Pfam" id="PF18262">
    <property type="entry name" value="PhetRS_B1"/>
    <property type="match status" value="1"/>
</dbReference>
<evidence type="ECO:0000256" key="9">
    <source>
        <dbReference type="ARBA" id="ARBA00022840"/>
    </source>
</evidence>
<dbReference type="GO" id="GO:0009328">
    <property type="term" value="C:phenylalanine-tRNA ligase complex"/>
    <property type="evidence" value="ECO:0007669"/>
    <property type="project" value="TreeGrafter"/>
</dbReference>
<dbReference type="GO" id="GO:0000287">
    <property type="term" value="F:magnesium ion binding"/>
    <property type="evidence" value="ECO:0007669"/>
    <property type="project" value="InterPro"/>
</dbReference>